<dbReference type="AlphaFoldDB" id="A0A4S2LAV8"/>
<feature type="transmembrane region" description="Helical" evidence="12">
    <location>
        <begin position="214"/>
        <end position="236"/>
    </location>
</feature>
<comment type="caution">
    <text evidence="13">The sequence shown here is derived from an EMBL/GenBank/DDBJ whole genome shotgun (WGS) entry which is preliminary data.</text>
</comment>
<feature type="transmembrane region" description="Helical" evidence="12">
    <location>
        <begin position="263"/>
        <end position="284"/>
    </location>
</feature>
<comment type="subcellular location">
    <subcellularLocation>
        <location evidence="2">Membrane</location>
        <topology evidence="2">Multi-pass membrane protein</topology>
    </subcellularLocation>
</comment>
<evidence type="ECO:0000256" key="2">
    <source>
        <dbReference type="ARBA" id="ARBA00004141"/>
    </source>
</evidence>
<feature type="transmembrane region" description="Helical" evidence="12">
    <location>
        <begin position="324"/>
        <end position="345"/>
    </location>
</feature>
<dbReference type="STRING" id="147828.A0A4S2LAV8"/>
<feature type="transmembrane region" description="Helical" evidence="12">
    <location>
        <begin position="357"/>
        <end position="378"/>
    </location>
</feature>
<dbReference type="GO" id="GO:0120547">
    <property type="term" value="F:heme A synthase activity"/>
    <property type="evidence" value="ECO:0007669"/>
    <property type="project" value="UniProtKB-EC"/>
</dbReference>
<evidence type="ECO:0000256" key="4">
    <source>
        <dbReference type="ARBA" id="ARBA00022723"/>
    </source>
</evidence>
<evidence type="ECO:0000256" key="5">
    <source>
        <dbReference type="ARBA" id="ARBA00022989"/>
    </source>
</evidence>
<dbReference type="GO" id="GO:0046872">
    <property type="term" value="F:metal ion binding"/>
    <property type="evidence" value="ECO:0007669"/>
    <property type="project" value="UniProtKB-KW"/>
</dbReference>
<protein>
    <submittedName>
        <fullName evidence="13">Uncharacterized protein</fullName>
    </submittedName>
</protein>
<dbReference type="GO" id="GO:0005743">
    <property type="term" value="C:mitochondrial inner membrane"/>
    <property type="evidence" value="ECO:0007669"/>
    <property type="project" value="TreeGrafter"/>
</dbReference>
<feature type="transmembrane region" description="Helical" evidence="12">
    <location>
        <begin position="169"/>
        <end position="187"/>
    </location>
</feature>
<dbReference type="PANTHER" id="PTHR23289:SF2">
    <property type="entry name" value="CYTOCHROME C OXIDASE ASSEMBLY PROTEIN COX15 HOMOLOG"/>
    <property type="match status" value="1"/>
</dbReference>
<evidence type="ECO:0000256" key="11">
    <source>
        <dbReference type="ARBA" id="ARBA00048044"/>
    </source>
</evidence>
<keyword evidence="5 12" id="KW-1133">Transmembrane helix</keyword>
<proteinExistence type="predicted"/>
<evidence type="ECO:0000256" key="8">
    <source>
        <dbReference type="ARBA" id="ARBA00023133"/>
    </source>
</evidence>
<comment type="pathway">
    <text evidence="10">Porphyrin-containing compound metabolism; heme A biosynthesis; heme A from heme O: step 1/1.</text>
</comment>
<dbReference type="InterPro" id="IPR003780">
    <property type="entry name" value="COX15/CtaA_fam"/>
</dbReference>
<feature type="transmembrane region" description="Helical" evidence="12">
    <location>
        <begin position="55"/>
        <end position="75"/>
    </location>
</feature>
<evidence type="ECO:0000256" key="6">
    <source>
        <dbReference type="ARBA" id="ARBA00023002"/>
    </source>
</evidence>
<dbReference type="EMBL" id="SJOL01008500">
    <property type="protein sequence ID" value="TGZ60191.1"/>
    <property type="molecule type" value="Genomic_DNA"/>
</dbReference>
<keyword evidence="6" id="KW-0560">Oxidoreductase</keyword>
<evidence type="ECO:0000256" key="7">
    <source>
        <dbReference type="ARBA" id="ARBA00023004"/>
    </source>
</evidence>
<reference evidence="13 14" key="1">
    <citation type="journal article" date="2019" name="BMC Genomics">
        <title>New insights from Opisthorchis felineus genome: update on genomics of the epidemiologically important liver flukes.</title>
        <authorList>
            <person name="Ershov N.I."/>
            <person name="Mordvinov V.A."/>
            <person name="Prokhortchouk E.B."/>
            <person name="Pakharukova M.Y."/>
            <person name="Gunbin K.V."/>
            <person name="Ustyantsev K."/>
            <person name="Genaev M.A."/>
            <person name="Blinov A.G."/>
            <person name="Mazur A."/>
            <person name="Boulygina E."/>
            <person name="Tsygankova S."/>
            <person name="Khrameeva E."/>
            <person name="Chekanov N."/>
            <person name="Fan G."/>
            <person name="Xiao A."/>
            <person name="Zhang H."/>
            <person name="Xu X."/>
            <person name="Yang H."/>
            <person name="Solovyev V."/>
            <person name="Lee S.M."/>
            <person name="Liu X."/>
            <person name="Afonnikov D.A."/>
            <person name="Skryabin K.G."/>
        </authorList>
    </citation>
    <scope>NUCLEOTIDE SEQUENCE [LARGE SCALE GENOMIC DNA]</scope>
    <source>
        <strain evidence="13">AK-0245</strain>
        <tissue evidence="13">Whole organism</tissue>
    </source>
</reference>
<organism evidence="13 14">
    <name type="scientific">Opisthorchis felineus</name>
    <dbReference type="NCBI Taxonomy" id="147828"/>
    <lineage>
        <taxon>Eukaryota</taxon>
        <taxon>Metazoa</taxon>
        <taxon>Spiralia</taxon>
        <taxon>Lophotrochozoa</taxon>
        <taxon>Platyhelminthes</taxon>
        <taxon>Trematoda</taxon>
        <taxon>Digenea</taxon>
        <taxon>Opisthorchiida</taxon>
        <taxon>Opisthorchiata</taxon>
        <taxon>Opisthorchiidae</taxon>
        <taxon>Opisthorchis</taxon>
    </lineage>
</organism>
<evidence type="ECO:0000256" key="1">
    <source>
        <dbReference type="ARBA" id="ARBA00001970"/>
    </source>
</evidence>
<gene>
    <name evidence="13" type="ORF">CRM22_008685</name>
</gene>
<keyword evidence="4" id="KW-0479">Metal-binding</keyword>
<evidence type="ECO:0000256" key="9">
    <source>
        <dbReference type="ARBA" id="ARBA00023136"/>
    </source>
</evidence>
<keyword evidence="8" id="KW-0350">Heme biosynthesis</keyword>
<name>A0A4S2LAV8_OPIFE</name>
<sequence length="409" mass="45579">MSRVLLHFARHLVTPSTKSALTPGRCRTLLMSFMRSKAVAAVAHPVDRYQTVGKWLLGLSGMTFGAVVLGGATRLTESGLSMVDWHPFKEAPPLTEEQWFQEFDKYKQFPEYQYQVNQHGEMSLSQFKFIWYMEYSHRMWGRLIGAVFAIPGAYFWYKGYLTRRMKPRVLIYGGLLGLQGLLGWLMVRSGLKEPQPPIGHKPGEPFAGVPRVNHFWLCAHLSSAAILFSLFLWGSFDHLAHHQLVKPFGSLKLAKILGHSTKALTFATLIFGAFVAGLDAGLVYNTWPKMADRWVPDDLIAPQYGSTFGNLLNNPTGVQFSHRILAYTTVACATALWVTVMRTGLATTGPRIRMAAHLVLAAAVGQSTLGVMTLLYYVPVWLGVMHQGGSLVLLSSTLWLTHCLRAVPK</sequence>
<dbReference type="Proteomes" id="UP000308267">
    <property type="component" value="Unassembled WGS sequence"/>
</dbReference>
<evidence type="ECO:0000256" key="10">
    <source>
        <dbReference type="ARBA" id="ARBA00044501"/>
    </source>
</evidence>
<dbReference type="InterPro" id="IPR023754">
    <property type="entry name" value="HemeA_Synthase_type2"/>
</dbReference>
<evidence type="ECO:0000256" key="12">
    <source>
        <dbReference type="SAM" id="Phobius"/>
    </source>
</evidence>
<keyword evidence="9 12" id="KW-0472">Membrane</keyword>
<keyword evidence="7" id="KW-0408">Iron</keyword>
<dbReference type="Pfam" id="PF02628">
    <property type="entry name" value="COX15-CtaA"/>
    <property type="match status" value="1"/>
</dbReference>
<evidence type="ECO:0000256" key="3">
    <source>
        <dbReference type="ARBA" id="ARBA00022692"/>
    </source>
</evidence>
<keyword evidence="14" id="KW-1185">Reference proteome</keyword>
<comment type="catalytic activity">
    <reaction evidence="11">
        <text>Fe(II)-heme o + 2 A + H2O = Fe(II)-heme a + 2 AH2</text>
        <dbReference type="Rhea" id="RHEA:63388"/>
        <dbReference type="ChEBI" id="CHEBI:13193"/>
        <dbReference type="ChEBI" id="CHEBI:15377"/>
        <dbReference type="ChEBI" id="CHEBI:17499"/>
        <dbReference type="ChEBI" id="CHEBI:60530"/>
        <dbReference type="ChEBI" id="CHEBI:61715"/>
        <dbReference type="EC" id="1.17.99.9"/>
    </reaction>
    <physiologicalReaction direction="left-to-right" evidence="11">
        <dbReference type="Rhea" id="RHEA:63389"/>
    </physiologicalReaction>
</comment>
<feature type="transmembrane region" description="Helical" evidence="12">
    <location>
        <begin position="139"/>
        <end position="157"/>
    </location>
</feature>
<keyword evidence="3 12" id="KW-0812">Transmembrane</keyword>
<evidence type="ECO:0000313" key="13">
    <source>
        <dbReference type="EMBL" id="TGZ60191.1"/>
    </source>
</evidence>
<evidence type="ECO:0000313" key="14">
    <source>
        <dbReference type="Proteomes" id="UP000308267"/>
    </source>
</evidence>
<comment type="cofactor">
    <cofactor evidence="1">
        <name>heme b</name>
        <dbReference type="ChEBI" id="CHEBI:60344"/>
    </cofactor>
</comment>
<dbReference type="PANTHER" id="PTHR23289">
    <property type="entry name" value="CYTOCHROME C OXIDASE ASSEMBLY PROTEIN COX15"/>
    <property type="match status" value="1"/>
</dbReference>
<dbReference type="GO" id="GO:0016653">
    <property type="term" value="F:oxidoreductase activity, acting on NAD(P)H, heme protein as acceptor"/>
    <property type="evidence" value="ECO:0007669"/>
    <property type="project" value="TreeGrafter"/>
</dbReference>
<dbReference type="OrthoDB" id="1726137at2759"/>
<dbReference type="GO" id="GO:0006784">
    <property type="term" value="P:heme A biosynthetic process"/>
    <property type="evidence" value="ECO:0007669"/>
    <property type="project" value="InterPro"/>
</dbReference>
<accession>A0A4S2LAV8</accession>